<keyword evidence="1 2" id="KW-0694">RNA-binding</keyword>
<evidence type="ECO:0000256" key="2">
    <source>
        <dbReference type="PROSITE-ProRule" id="PRU00176"/>
    </source>
</evidence>
<dbReference type="GO" id="GO:0003723">
    <property type="term" value="F:RNA binding"/>
    <property type="evidence" value="ECO:0007669"/>
    <property type="project" value="UniProtKB-UniRule"/>
</dbReference>
<dbReference type="OrthoDB" id="3350012at2759"/>
<accession>A0A2N1JE23</accession>
<name>A0A2N1JE23_9BASI</name>
<dbReference type="PANTHER" id="PTHR15481">
    <property type="entry name" value="RIBONUCLEIC ACID BINDING PROTEIN S1"/>
    <property type="match status" value="1"/>
</dbReference>
<dbReference type="PANTHER" id="PTHR15481:SF0">
    <property type="entry name" value="LD23870P-RELATED"/>
    <property type="match status" value="1"/>
</dbReference>
<dbReference type="SUPFAM" id="SSF54928">
    <property type="entry name" value="RNA-binding domain, RBD"/>
    <property type="match status" value="1"/>
</dbReference>
<organism evidence="4 5">
    <name type="scientific">Malassezia vespertilionis</name>
    <dbReference type="NCBI Taxonomy" id="2020962"/>
    <lineage>
        <taxon>Eukaryota</taxon>
        <taxon>Fungi</taxon>
        <taxon>Dikarya</taxon>
        <taxon>Basidiomycota</taxon>
        <taxon>Ustilaginomycotina</taxon>
        <taxon>Malasseziomycetes</taxon>
        <taxon>Malasseziales</taxon>
        <taxon>Malasseziaceae</taxon>
        <taxon>Malassezia</taxon>
    </lineage>
</organism>
<reference evidence="4 5" key="1">
    <citation type="submission" date="2017-10" db="EMBL/GenBank/DDBJ databases">
        <title>A novel species of cold-tolerant Malassezia isolated from bats.</title>
        <authorList>
            <person name="Lorch J.M."/>
            <person name="Palmer J.M."/>
            <person name="Vanderwolf K.J."/>
            <person name="Schmidt K.Z."/>
            <person name="Verant M.L."/>
            <person name="Weller T.J."/>
            <person name="Blehert D.S."/>
        </authorList>
    </citation>
    <scope>NUCLEOTIDE SEQUENCE [LARGE SCALE GENOMIC DNA]</scope>
    <source>
        <strain evidence="4 5">NWHC:44797-103</strain>
    </source>
</reference>
<sequence length="100" mass="11562">MAPPDAVRRARPIAYVYHLTEHVRAEHLAFIFGAYGHIVDISLQGGPVRRARIEYEDEEEVQRAVTHMDGGQIDHKYATVSSEECLELEAREMEREAWKR</sequence>
<evidence type="ECO:0000313" key="5">
    <source>
        <dbReference type="Proteomes" id="UP000232875"/>
    </source>
</evidence>
<dbReference type="AlphaFoldDB" id="A0A2N1JE23"/>
<dbReference type="PROSITE" id="PS50102">
    <property type="entry name" value="RRM"/>
    <property type="match status" value="1"/>
</dbReference>
<dbReference type="GO" id="GO:0005737">
    <property type="term" value="C:cytoplasm"/>
    <property type="evidence" value="ECO:0007669"/>
    <property type="project" value="TreeGrafter"/>
</dbReference>
<feature type="domain" description="RRM" evidence="3">
    <location>
        <begin position="12"/>
        <end position="85"/>
    </location>
</feature>
<keyword evidence="5" id="KW-1185">Reference proteome</keyword>
<dbReference type="SMART" id="SM00360">
    <property type="entry name" value="RRM"/>
    <property type="match status" value="1"/>
</dbReference>
<dbReference type="InterPro" id="IPR000504">
    <property type="entry name" value="RRM_dom"/>
</dbReference>
<dbReference type="GO" id="GO:0005654">
    <property type="term" value="C:nucleoplasm"/>
    <property type="evidence" value="ECO:0007669"/>
    <property type="project" value="TreeGrafter"/>
</dbReference>
<dbReference type="InterPro" id="IPR035979">
    <property type="entry name" value="RBD_domain_sf"/>
</dbReference>
<dbReference type="Gene3D" id="3.30.70.330">
    <property type="match status" value="1"/>
</dbReference>
<dbReference type="EMBL" id="KZ454988">
    <property type="protein sequence ID" value="PKI84801.1"/>
    <property type="molecule type" value="Genomic_DNA"/>
</dbReference>
<evidence type="ECO:0000256" key="1">
    <source>
        <dbReference type="ARBA" id="ARBA00022884"/>
    </source>
</evidence>
<dbReference type="GO" id="GO:0061574">
    <property type="term" value="C:ASAP complex"/>
    <property type="evidence" value="ECO:0007669"/>
    <property type="project" value="TreeGrafter"/>
</dbReference>
<gene>
    <name evidence="4" type="ORF">MVES_000867</name>
</gene>
<dbReference type="Proteomes" id="UP000232875">
    <property type="component" value="Unassembled WGS sequence"/>
</dbReference>
<evidence type="ECO:0000313" key="4">
    <source>
        <dbReference type="EMBL" id="PKI84801.1"/>
    </source>
</evidence>
<evidence type="ECO:0000259" key="3">
    <source>
        <dbReference type="PROSITE" id="PS50102"/>
    </source>
</evidence>
<dbReference type="STRING" id="2020962.A0A2N1JE23"/>
<proteinExistence type="predicted"/>
<dbReference type="Pfam" id="PF00076">
    <property type="entry name" value="RRM_1"/>
    <property type="match status" value="1"/>
</dbReference>
<dbReference type="GO" id="GO:0000398">
    <property type="term" value="P:mRNA splicing, via spliceosome"/>
    <property type="evidence" value="ECO:0007669"/>
    <property type="project" value="TreeGrafter"/>
</dbReference>
<dbReference type="InterPro" id="IPR012677">
    <property type="entry name" value="Nucleotide-bd_a/b_plait_sf"/>
</dbReference>
<protein>
    <recommendedName>
        <fullName evidence="3">RRM domain-containing protein</fullName>
    </recommendedName>
</protein>